<comment type="caution">
    <text evidence="1">The sequence shown here is derived from an EMBL/GenBank/DDBJ whole genome shotgun (WGS) entry which is preliminary data.</text>
</comment>
<name>A0AAE1E0D8_9GAST</name>
<evidence type="ECO:0000313" key="2">
    <source>
        <dbReference type="Proteomes" id="UP001283361"/>
    </source>
</evidence>
<accession>A0AAE1E0D8</accession>
<keyword evidence="2" id="KW-1185">Reference proteome</keyword>
<proteinExistence type="predicted"/>
<reference evidence="1" key="1">
    <citation type="journal article" date="2023" name="G3 (Bethesda)">
        <title>A reference genome for the long-term kleptoplast-retaining sea slug Elysia crispata morphotype clarki.</title>
        <authorList>
            <person name="Eastman K.E."/>
            <person name="Pendleton A.L."/>
            <person name="Shaikh M.A."/>
            <person name="Suttiyut T."/>
            <person name="Ogas R."/>
            <person name="Tomko P."/>
            <person name="Gavelis G."/>
            <person name="Widhalm J.R."/>
            <person name="Wisecaver J.H."/>
        </authorList>
    </citation>
    <scope>NUCLEOTIDE SEQUENCE</scope>
    <source>
        <strain evidence="1">ECLA1</strain>
    </source>
</reference>
<sequence>MLVPLRKRMEDLKNSSGRFGVRNKDLRDISPMLYQLKYHGDKRVVGIKKFLKKPERWLDSWPSDFKLLHSLEGVVDRPVQPVGQQCGKIRGHTMVCHVSLSV</sequence>
<gene>
    <name evidence="1" type="ORF">RRG08_057162</name>
</gene>
<dbReference type="AlphaFoldDB" id="A0AAE1E0D8"/>
<dbReference type="Proteomes" id="UP001283361">
    <property type="component" value="Unassembled WGS sequence"/>
</dbReference>
<evidence type="ECO:0000313" key="1">
    <source>
        <dbReference type="EMBL" id="KAK3789644.1"/>
    </source>
</evidence>
<protein>
    <submittedName>
        <fullName evidence="1">Uncharacterized protein</fullName>
    </submittedName>
</protein>
<dbReference type="EMBL" id="JAWDGP010001644">
    <property type="protein sequence ID" value="KAK3789644.1"/>
    <property type="molecule type" value="Genomic_DNA"/>
</dbReference>
<organism evidence="1 2">
    <name type="scientific">Elysia crispata</name>
    <name type="common">lettuce slug</name>
    <dbReference type="NCBI Taxonomy" id="231223"/>
    <lineage>
        <taxon>Eukaryota</taxon>
        <taxon>Metazoa</taxon>
        <taxon>Spiralia</taxon>
        <taxon>Lophotrochozoa</taxon>
        <taxon>Mollusca</taxon>
        <taxon>Gastropoda</taxon>
        <taxon>Heterobranchia</taxon>
        <taxon>Euthyneura</taxon>
        <taxon>Panpulmonata</taxon>
        <taxon>Sacoglossa</taxon>
        <taxon>Placobranchoidea</taxon>
        <taxon>Plakobranchidae</taxon>
        <taxon>Elysia</taxon>
    </lineage>
</organism>